<name>A0ABR2SVQ4_9ROSI</name>
<accession>A0ABR2SVQ4</accession>
<evidence type="ECO:0000313" key="2">
    <source>
        <dbReference type="Proteomes" id="UP001396334"/>
    </source>
</evidence>
<gene>
    <name evidence="1" type="ORF">V6N11_026440</name>
</gene>
<comment type="caution">
    <text evidence="1">The sequence shown here is derived from an EMBL/GenBank/DDBJ whole genome shotgun (WGS) entry which is preliminary data.</text>
</comment>
<protein>
    <submittedName>
        <fullName evidence="1">Uncharacterized protein</fullName>
    </submittedName>
</protein>
<keyword evidence="2" id="KW-1185">Reference proteome</keyword>
<dbReference type="Proteomes" id="UP001396334">
    <property type="component" value="Unassembled WGS sequence"/>
</dbReference>
<sequence>MERSKRLDEDEAVIAICMGNLPYDGVVMNEYEETRHVGEADLTGCKLNDDLVGLDYCQKIFHEDVSYGVVQKNDKGGQHVNSRPNTDVAISGDQIEIETRLVGNLSWAERVDCLKANFSIVLDEIRGDVTAKVCDEGPLQNEGSMLDLSELQSETIFKRHNRLAAGKASYVVDSDSQGFMYVLKEEKMVSF</sequence>
<proteinExistence type="predicted"/>
<dbReference type="EMBL" id="JBBPBN010000011">
    <property type="protein sequence ID" value="KAK9029321.1"/>
    <property type="molecule type" value="Genomic_DNA"/>
</dbReference>
<evidence type="ECO:0000313" key="1">
    <source>
        <dbReference type="EMBL" id="KAK9029321.1"/>
    </source>
</evidence>
<reference evidence="1 2" key="1">
    <citation type="journal article" date="2024" name="G3 (Bethesda)">
        <title>Genome assembly of Hibiscus sabdariffa L. provides insights into metabolisms of medicinal natural products.</title>
        <authorList>
            <person name="Kim T."/>
        </authorList>
    </citation>
    <scope>NUCLEOTIDE SEQUENCE [LARGE SCALE GENOMIC DNA]</scope>
    <source>
        <strain evidence="1">TK-2024</strain>
        <tissue evidence="1">Old leaves</tissue>
    </source>
</reference>
<organism evidence="1 2">
    <name type="scientific">Hibiscus sabdariffa</name>
    <name type="common">roselle</name>
    <dbReference type="NCBI Taxonomy" id="183260"/>
    <lineage>
        <taxon>Eukaryota</taxon>
        <taxon>Viridiplantae</taxon>
        <taxon>Streptophyta</taxon>
        <taxon>Embryophyta</taxon>
        <taxon>Tracheophyta</taxon>
        <taxon>Spermatophyta</taxon>
        <taxon>Magnoliopsida</taxon>
        <taxon>eudicotyledons</taxon>
        <taxon>Gunneridae</taxon>
        <taxon>Pentapetalae</taxon>
        <taxon>rosids</taxon>
        <taxon>malvids</taxon>
        <taxon>Malvales</taxon>
        <taxon>Malvaceae</taxon>
        <taxon>Malvoideae</taxon>
        <taxon>Hibiscus</taxon>
    </lineage>
</organism>